<dbReference type="InterPro" id="IPR003439">
    <property type="entry name" value="ABC_transporter-like_ATP-bd"/>
</dbReference>
<evidence type="ECO:0000256" key="3">
    <source>
        <dbReference type="ARBA" id="ARBA00022748"/>
    </source>
</evidence>
<evidence type="ECO:0000313" key="9">
    <source>
        <dbReference type="Proteomes" id="UP000197024"/>
    </source>
</evidence>
<reference evidence="8 9" key="1">
    <citation type="submission" date="2017-06" db="EMBL/GenBank/DDBJ databases">
        <title>Biodegradation of gentamicin by bacterial consortia AMQD4 in synthetic medium and raw gentamicin sewage.</title>
        <authorList>
            <person name="Chang H."/>
            <person name="Feng Y."/>
            <person name="Li Z."/>
            <person name="Xue J."/>
            <person name="Cheng D."/>
        </authorList>
    </citation>
    <scope>NUCLEOTIDE SEQUENCE [LARGE SCALE GENOMIC DNA]</scope>
    <source>
        <strain evidence="8 9">BZC3</strain>
    </source>
</reference>
<evidence type="ECO:0000256" key="1">
    <source>
        <dbReference type="ARBA" id="ARBA00022448"/>
    </source>
</evidence>
<keyword evidence="3" id="KW-0201">Cytochrome c-type biogenesis</keyword>
<dbReference type="InterPro" id="IPR005895">
    <property type="entry name" value="ABC_transptr_haem_export_CcmA"/>
</dbReference>
<keyword evidence="2" id="KW-0547">Nucleotide-binding</keyword>
<keyword evidence="4 8" id="KW-0067">ATP-binding</keyword>
<accession>A0A1Z3LXK9</accession>
<evidence type="ECO:0000256" key="4">
    <source>
        <dbReference type="ARBA" id="ARBA00022840"/>
    </source>
</evidence>
<evidence type="ECO:0000259" key="7">
    <source>
        <dbReference type="PROSITE" id="PS50893"/>
    </source>
</evidence>
<dbReference type="EMBL" id="CP021995">
    <property type="protein sequence ID" value="ASD26933.1"/>
    <property type="molecule type" value="Genomic_DNA"/>
</dbReference>
<evidence type="ECO:0000256" key="2">
    <source>
        <dbReference type="ARBA" id="ARBA00022741"/>
    </source>
</evidence>
<dbReference type="InterPro" id="IPR003593">
    <property type="entry name" value="AAA+_ATPase"/>
</dbReference>
<organism evidence="8 9">
    <name type="scientific">Brevundimonas diminuta</name>
    <name type="common">Pseudomonas diminuta</name>
    <dbReference type="NCBI Taxonomy" id="293"/>
    <lineage>
        <taxon>Bacteria</taxon>
        <taxon>Pseudomonadati</taxon>
        <taxon>Pseudomonadota</taxon>
        <taxon>Alphaproteobacteria</taxon>
        <taxon>Caulobacterales</taxon>
        <taxon>Caulobacteraceae</taxon>
        <taxon>Brevundimonas</taxon>
    </lineage>
</organism>
<dbReference type="PROSITE" id="PS50893">
    <property type="entry name" value="ABC_TRANSPORTER_2"/>
    <property type="match status" value="1"/>
</dbReference>
<reference evidence="8 9" key="2">
    <citation type="submission" date="2017-06" db="EMBL/GenBank/DDBJ databases">
        <authorList>
            <person name="Kim H.J."/>
            <person name="Triplett B.A."/>
        </authorList>
    </citation>
    <scope>NUCLEOTIDE SEQUENCE [LARGE SCALE GENOMIC DNA]</scope>
    <source>
        <strain evidence="8 9">BZC3</strain>
    </source>
</reference>
<dbReference type="Proteomes" id="UP000197024">
    <property type="component" value="Chromosome"/>
</dbReference>
<dbReference type="InterPro" id="IPR017871">
    <property type="entry name" value="ABC_transporter-like_CS"/>
</dbReference>
<evidence type="ECO:0000256" key="6">
    <source>
        <dbReference type="ARBA" id="ARBA00023136"/>
    </source>
</evidence>
<keyword evidence="6" id="KW-0472">Membrane</keyword>
<dbReference type="SUPFAM" id="SSF52540">
    <property type="entry name" value="P-loop containing nucleoside triphosphate hydrolases"/>
    <property type="match status" value="1"/>
</dbReference>
<dbReference type="Gene3D" id="3.40.50.300">
    <property type="entry name" value="P-loop containing nucleotide triphosphate hydrolases"/>
    <property type="match status" value="1"/>
</dbReference>
<keyword evidence="5" id="KW-1278">Translocase</keyword>
<dbReference type="GO" id="GO:0017004">
    <property type="term" value="P:cytochrome complex assembly"/>
    <property type="evidence" value="ECO:0007669"/>
    <property type="project" value="UniProtKB-KW"/>
</dbReference>
<dbReference type="Pfam" id="PF00005">
    <property type="entry name" value="ABC_tran"/>
    <property type="match status" value="1"/>
</dbReference>
<dbReference type="STRING" id="293.GCA_000988015_02632"/>
<dbReference type="InterPro" id="IPR027417">
    <property type="entry name" value="P-loop_NTPase"/>
</dbReference>
<feature type="domain" description="ABC transporter" evidence="7">
    <location>
        <begin position="5"/>
        <end position="205"/>
    </location>
</feature>
<keyword evidence="1" id="KW-0813">Transport</keyword>
<dbReference type="RefSeq" id="WP_088410753.1">
    <property type="nucleotide sequence ID" value="NZ_CP021995.1"/>
</dbReference>
<dbReference type="PROSITE" id="PS00211">
    <property type="entry name" value="ABC_TRANSPORTER_1"/>
    <property type="match status" value="1"/>
</dbReference>
<proteinExistence type="predicted"/>
<dbReference type="SMART" id="SM00382">
    <property type="entry name" value="AAA"/>
    <property type="match status" value="1"/>
</dbReference>
<evidence type="ECO:0000313" key="8">
    <source>
        <dbReference type="EMBL" id="ASD26933.1"/>
    </source>
</evidence>
<dbReference type="AlphaFoldDB" id="A0A1Z3LXK9"/>
<evidence type="ECO:0000256" key="5">
    <source>
        <dbReference type="ARBA" id="ARBA00022967"/>
    </source>
</evidence>
<protein>
    <submittedName>
        <fullName evidence="8">Heme ABC exporter ATP-binding protein CcmA</fullName>
    </submittedName>
</protein>
<dbReference type="PANTHER" id="PTHR43499:SF1">
    <property type="entry name" value="ABC TRANSPORTER I FAMILY MEMBER 1"/>
    <property type="match status" value="1"/>
</dbReference>
<dbReference type="GO" id="GO:0005524">
    <property type="term" value="F:ATP binding"/>
    <property type="evidence" value="ECO:0007669"/>
    <property type="project" value="UniProtKB-KW"/>
</dbReference>
<dbReference type="NCBIfam" id="TIGR01189">
    <property type="entry name" value="ccmA"/>
    <property type="match status" value="1"/>
</dbReference>
<name>A0A1Z3LXK9_BREDI</name>
<dbReference type="GO" id="GO:0022857">
    <property type="term" value="F:transmembrane transporter activity"/>
    <property type="evidence" value="ECO:0007669"/>
    <property type="project" value="InterPro"/>
</dbReference>
<gene>
    <name evidence="8" type="primary">ccmA</name>
    <name evidence="8" type="ORF">CD943_08560</name>
</gene>
<dbReference type="GO" id="GO:0016887">
    <property type="term" value="F:ATP hydrolysis activity"/>
    <property type="evidence" value="ECO:0007669"/>
    <property type="project" value="InterPro"/>
</dbReference>
<sequence length="206" mass="21838">MLIRLDIQGLSLSRGERRLFSDLSFALSAGEAAALTGANGAGKTSLLRAVAGFIRPDAGAVVFHDADGEMEAETARRAALHLLGHHEGLKPQRTARQELGFQVEWLGGSAAAMDAAVERLKLAPLMDLETRKLSAGQRRRLSLARLVAAPRALWLLDEPLAPLDEAWRGVAAELMAEHLAGGGMIVAAVHDPLPVPARPLDLGGAR</sequence>
<dbReference type="PANTHER" id="PTHR43499">
    <property type="entry name" value="ABC TRANSPORTER I FAMILY MEMBER 1"/>
    <property type="match status" value="1"/>
</dbReference>